<evidence type="ECO:0000259" key="2">
    <source>
        <dbReference type="Pfam" id="PF06877"/>
    </source>
</evidence>
<evidence type="ECO:0000313" key="3">
    <source>
        <dbReference type="EMBL" id="MDG2946002.1"/>
    </source>
</evidence>
<name>A0AAW6QA77_9PAST</name>
<dbReference type="Pfam" id="PF06877">
    <property type="entry name" value="RraB"/>
    <property type="match status" value="1"/>
</dbReference>
<dbReference type="PIRSF" id="PIRSF017962">
    <property type="entry name" value="UCP017962"/>
    <property type="match status" value="1"/>
</dbReference>
<accession>A0AAW6QA77</accession>
<dbReference type="Proteomes" id="UP001214976">
    <property type="component" value="Unassembled WGS sequence"/>
</dbReference>
<dbReference type="EMBL" id="JARQTX010000006">
    <property type="protein sequence ID" value="MDG2946002.1"/>
    <property type="molecule type" value="Genomic_DNA"/>
</dbReference>
<reference evidence="4 6" key="1">
    <citation type="submission" date="2023-03" db="EMBL/GenBank/DDBJ databases">
        <title>Classification of Bisgaard taxon 6 and taxon 10 as Exercitatus varius gen. nov., spec. nov.</title>
        <authorList>
            <person name="Christensen H."/>
        </authorList>
    </citation>
    <scope>NUCLEOTIDE SEQUENCE</scope>
    <source>
        <strain evidence="3 6">23350_01</strain>
        <strain evidence="4">86116</strain>
    </source>
</reference>
<evidence type="ECO:0000313" key="5">
    <source>
        <dbReference type="Proteomes" id="UP001214976"/>
    </source>
</evidence>
<dbReference type="AlphaFoldDB" id="A0AAW6QA77"/>
<gene>
    <name evidence="4" type="ORF">P7M15_07660</name>
    <name evidence="3" type="ORF">P7M32_06110</name>
</gene>
<sequence>MTDTEKEQNWQTYRSLLNDNIAIFTANLALFTAYPNPQLSSVVQFSLPYQQDESGLPTTDEYQTLIRKIFKVLTQLSALPNTLFAGHIISDGMARLYFYTRDSDAFQSVLAQFEEVDNVEVQRDEDWDLYFDFLLPSPLEMKINATEEVIEMLTQNNRSLSDTYLVEHSFHFDQKEKMQAFIEKMGLSDIPFNQIQYTDQPVRLDDEDDEVYILKLEQELTLDNSDIFVYVESFEYLAKEFSGEYQGWECDNLVEDAQLN</sequence>
<feature type="domain" description="Regulator of ribonuclease activity B" evidence="2">
    <location>
        <begin position="144"/>
        <end position="250"/>
    </location>
</feature>
<evidence type="ECO:0000259" key="1">
    <source>
        <dbReference type="Pfam" id="PF05117"/>
    </source>
</evidence>
<proteinExistence type="predicted"/>
<comment type="caution">
    <text evidence="4">The sequence shown here is derived from an EMBL/GenBank/DDBJ whole genome shotgun (WGS) entry which is preliminary data.</text>
</comment>
<protein>
    <submittedName>
        <fullName evidence="4">TIGR01619 family protein</fullName>
    </submittedName>
</protein>
<dbReference type="NCBIfam" id="TIGR01619">
    <property type="entry name" value="hyp_HI0040"/>
    <property type="match status" value="1"/>
</dbReference>
<dbReference type="RefSeq" id="WP_317477409.1">
    <property type="nucleotide sequence ID" value="NZ_JARQTW010000012.1"/>
</dbReference>
<dbReference type="SUPFAM" id="SSF89946">
    <property type="entry name" value="Hypothetical protein VC0424"/>
    <property type="match status" value="1"/>
</dbReference>
<feature type="domain" description="DUF695" evidence="1">
    <location>
        <begin position="8"/>
        <end position="135"/>
    </location>
</feature>
<dbReference type="Proteomes" id="UP001216057">
    <property type="component" value="Unassembled WGS sequence"/>
</dbReference>
<dbReference type="EMBL" id="JARQTW010000012">
    <property type="protein sequence ID" value="MDG2950392.1"/>
    <property type="molecule type" value="Genomic_DNA"/>
</dbReference>
<dbReference type="InterPro" id="IPR006506">
    <property type="entry name" value="CHP01619"/>
</dbReference>
<evidence type="ECO:0000313" key="6">
    <source>
        <dbReference type="Proteomes" id="UP001216057"/>
    </source>
</evidence>
<dbReference type="Gene3D" id="3.30.70.970">
    <property type="entry name" value="RraB-like"/>
    <property type="match status" value="1"/>
</dbReference>
<keyword evidence="6" id="KW-1185">Reference proteome</keyword>
<dbReference type="InterPro" id="IPR009671">
    <property type="entry name" value="RraB_dom"/>
</dbReference>
<dbReference type="InterPro" id="IPR016097">
    <property type="entry name" value="DUF695"/>
</dbReference>
<dbReference type="InterPro" id="IPR036701">
    <property type="entry name" value="RraB-like_sf"/>
</dbReference>
<organism evidence="4 5">
    <name type="scientific">Exercitatus varius</name>
    <dbReference type="NCBI Taxonomy" id="67857"/>
    <lineage>
        <taxon>Bacteria</taxon>
        <taxon>Pseudomonadati</taxon>
        <taxon>Pseudomonadota</taxon>
        <taxon>Gammaproteobacteria</taxon>
        <taxon>Pasteurellales</taxon>
        <taxon>Pasteurellaceae</taxon>
        <taxon>Exercitatus</taxon>
    </lineage>
</organism>
<evidence type="ECO:0000313" key="4">
    <source>
        <dbReference type="EMBL" id="MDG2950392.1"/>
    </source>
</evidence>
<dbReference type="Pfam" id="PF05117">
    <property type="entry name" value="DUF695"/>
    <property type="match status" value="1"/>
</dbReference>